<keyword evidence="3" id="KW-1185">Reference proteome</keyword>
<feature type="compositionally biased region" description="Basic and acidic residues" evidence="1">
    <location>
        <begin position="1"/>
        <end position="10"/>
    </location>
</feature>
<name>A0AAJ0HJM3_9PEZI</name>
<dbReference type="AlphaFoldDB" id="A0AAJ0HJM3"/>
<accession>A0AAJ0HJM3</accession>
<reference evidence="2" key="1">
    <citation type="journal article" date="2023" name="Mol. Phylogenet. Evol.">
        <title>Genome-scale phylogeny and comparative genomics of the fungal order Sordariales.</title>
        <authorList>
            <person name="Hensen N."/>
            <person name="Bonometti L."/>
            <person name="Westerberg I."/>
            <person name="Brannstrom I.O."/>
            <person name="Guillou S."/>
            <person name="Cros-Aarteil S."/>
            <person name="Calhoun S."/>
            <person name="Haridas S."/>
            <person name="Kuo A."/>
            <person name="Mondo S."/>
            <person name="Pangilinan J."/>
            <person name="Riley R."/>
            <person name="LaButti K."/>
            <person name="Andreopoulos B."/>
            <person name="Lipzen A."/>
            <person name="Chen C."/>
            <person name="Yan M."/>
            <person name="Daum C."/>
            <person name="Ng V."/>
            <person name="Clum A."/>
            <person name="Steindorff A."/>
            <person name="Ohm R.A."/>
            <person name="Martin F."/>
            <person name="Silar P."/>
            <person name="Natvig D.O."/>
            <person name="Lalanne C."/>
            <person name="Gautier V."/>
            <person name="Ament-Velasquez S.L."/>
            <person name="Kruys A."/>
            <person name="Hutchinson M.I."/>
            <person name="Powell A.J."/>
            <person name="Barry K."/>
            <person name="Miller A.N."/>
            <person name="Grigoriev I.V."/>
            <person name="Debuchy R."/>
            <person name="Gladieux P."/>
            <person name="Hiltunen Thoren M."/>
            <person name="Johannesson H."/>
        </authorList>
    </citation>
    <scope>NUCLEOTIDE SEQUENCE</scope>
    <source>
        <strain evidence="2">CBS 955.72</strain>
    </source>
</reference>
<organism evidence="2 3">
    <name type="scientific">Lasiosphaeria hispida</name>
    <dbReference type="NCBI Taxonomy" id="260671"/>
    <lineage>
        <taxon>Eukaryota</taxon>
        <taxon>Fungi</taxon>
        <taxon>Dikarya</taxon>
        <taxon>Ascomycota</taxon>
        <taxon>Pezizomycotina</taxon>
        <taxon>Sordariomycetes</taxon>
        <taxon>Sordariomycetidae</taxon>
        <taxon>Sordariales</taxon>
        <taxon>Lasiosphaeriaceae</taxon>
        <taxon>Lasiosphaeria</taxon>
    </lineage>
</organism>
<evidence type="ECO:0000313" key="3">
    <source>
        <dbReference type="Proteomes" id="UP001275084"/>
    </source>
</evidence>
<dbReference type="EMBL" id="JAUIQD010000004">
    <property type="protein sequence ID" value="KAK3353584.1"/>
    <property type="molecule type" value="Genomic_DNA"/>
</dbReference>
<sequence length="192" mass="21823">MGCNESKEDIDPQEPLLSASEAHRDDCSIPMSPRMGQPKPLTQAAAAQISTQHERLILELLPVKDARQFHEWLSGVYVRGSWHEFLGDFLARNPLAPELDKAKISQLAKDAVNSRNPKYLMYHPDKEGWTSEDYHIRFISTVITDNLLNKGLWTDSDWKKKSLDITKAVYEVLSFLRGTTLGADAQPPRYED</sequence>
<dbReference type="Proteomes" id="UP001275084">
    <property type="component" value="Unassembled WGS sequence"/>
</dbReference>
<gene>
    <name evidence="2" type="ORF">B0T25DRAFT_216518</name>
</gene>
<evidence type="ECO:0000256" key="1">
    <source>
        <dbReference type="SAM" id="MobiDB-lite"/>
    </source>
</evidence>
<feature type="region of interest" description="Disordered" evidence="1">
    <location>
        <begin position="1"/>
        <end position="46"/>
    </location>
</feature>
<comment type="caution">
    <text evidence="2">The sequence shown here is derived from an EMBL/GenBank/DDBJ whole genome shotgun (WGS) entry which is preliminary data.</text>
</comment>
<evidence type="ECO:0000313" key="2">
    <source>
        <dbReference type="EMBL" id="KAK3353584.1"/>
    </source>
</evidence>
<protein>
    <submittedName>
        <fullName evidence="2">Uncharacterized protein</fullName>
    </submittedName>
</protein>
<reference evidence="2" key="2">
    <citation type="submission" date="2023-06" db="EMBL/GenBank/DDBJ databases">
        <authorList>
            <consortium name="Lawrence Berkeley National Laboratory"/>
            <person name="Haridas S."/>
            <person name="Hensen N."/>
            <person name="Bonometti L."/>
            <person name="Westerberg I."/>
            <person name="Brannstrom I.O."/>
            <person name="Guillou S."/>
            <person name="Cros-Aarteil S."/>
            <person name="Calhoun S."/>
            <person name="Kuo A."/>
            <person name="Mondo S."/>
            <person name="Pangilinan J."/>
            <person name="Riley R."/>
            <person name="Labutti K."/>
            <person name="Andreopoulos B."/>
            <person name="Lipzen A."/>
            <person name="Chen C."/>
            <person name="Yanf M."/>
            <person name="Daum C."/>
            <person name="Ng V."/>
            <person name="Clum A."/>
            <person name="Steindorff A."/>
            <person name="Ohm R."/>
            <person name="Martin F."/>
            <person name="Silar P."/>
            <person name="Natvig D."/>
            <person name="Lalanne C."/>
            <person name="Gautier V."/>
            <person name="Ament-Velasquez S.L."/>
            <person name="Kruys A."/>
            <person name="Hutchinson M.I."/>
            <person name="Powell A.J."/>
            <person name="Barry K."/>
            <person name="Miller A.N."/>
            <person name="Grigoriev I.V."/>
            <person name="Debuchy R."/>
            <person name="Gladieux P."/>
            <person name="Thoren M.H."/>
            <person name="Johannesson H."/>
        </authorList>
    </citation>
    <scope>NUCLEOTIDE SEQUENCE</scope>
    <source>
        <strain evidence="2">CBS 955.72</strain>
    </source>
</reference>
<proteinExistence type="predicted"/>